<reference evidence="6 7" key="1">
    <citation type="submission" date="2013-11" db="EMBL/GenBank/DDBJ databases">
        <title>Genome sequencing of Stegodyphus mimosarum.</title>
        <authorList>
            <person name="Bechsgaard J."/>
        </authorList>
    </citation>
    <scope>NUCLEOTIDE SEQUENCE [LARGE SCALE GENOMIC DNA]</scope>
</reference>
<dbReference type="InterPro" id="IPR023576">
    <property type="entry name" value="UbiE/COQ5_MeTrFase_CS"/>
</dbReference>
<name>A0A087UWD6_STEMI</name>
<dbReference type="InterPro" id="IPR004033">
    <property type="entry name" value="UbiE/COQ5_MeTrFase"/>
</dbReference>
<evidence type="ECO:0000256" key="4">
    <source>
        <dbReference type="ARBA" id="ARBA00022691"/>
    </source>
</evidence>
<evidence type="ECO:0000256" key="2">
    <source>
        <dbReference type="ARBA" id="ARBA00022679"/>
    </source>
</evidence>
<dbReference type="PROSITE" id="PS01184">
    <property type="entry name" value="UBIE_2"/>
    <property type="match status" value="1"/>
</dbReference>
<evidence type="ECO:0000313" key="7">
    <source>
        <dbReference type="Proteomes" id="UP000054359"/>
    </source>
</evidence>
<dbReference type="OMA" id="MNDVMSM"/>
<dbReference type="NCBIfam" id="TIGR01934">
    <property type="entry name" value="MenG_MenH_UbiE"/>
    <property type="match status" value="1"/>
</dbReference>
<dbReference type="GO" id="GO:0008425">
    <property type="term" value="F:2-methoxy-6-polyprenyl-1,4-benzoquinol methyltransferase activity"/>
    <property type="evidence" value="ECO:0007669"/>
    <property type="project" value="TreeGrafter"/>
</dbReference>
<sequence length="308" mass="35800">MISRAILDRFCKTLFRTASQRNWYKIVNQRCMSTDESQYTKQTHFFGFEEVTPSEKREKVQEVFTNVASKYDLMNDVMSVGIHRLWKDYFIQILSPEEGTQLLDVAGGTGDIAFRFLQASTDREHNHNLTHSFDELNSETEMENRSHVTVLDLNDKMLSICKDRAKEMGLHNYLTCIQGNAEILPFPENSFDAYTIAFGIRNVVHIDQALLEAHRVLRPGGRFLCLEFSEVKSEAFRRIYNWYSKEIIPVLGEIVAGDWKSYQYLIESIQKFPNQEEFMYMIEDAGFKMVTYENLCNGIAAIHSAYKL</sequence>
<gene>
    <name evidence="6" type="ORF">X975_11021</name>
</gene>
<dbReference type="CDD" id="cd02440">
    <property type="entry name" value="AdoMet_MTases"/>
    <property type="match status" value="1"/>
</dbReference>
<organism evidence="6 7">
    <name type="scientific">Stegodyphus mimosarum</name>
    <name type="common">African social velvet spider</name>
    <dbReference type="NCBI Taxonomy" id="407821"/>
    <lineage>
        <taxon>Eukaryota</taxon>
        <taxon>Metazoa</taxon>
        <taxon>Ecdysozoa</taxon>
        <taxon>Arthropoda</taxon>
        <taxon>Chelicerata</taxon>
        <taxon>Arachnida</taxon>
        <taxon>Araneae</taxon>
        <taxon>Araneomorphae</taxon>
        <taxon>Entelegynae</taxon>
        <taxon>Eresoidea</taxon>
        <taxon>Eresidae</taxon>
        <taxon>Stegodyphus</taxon>
    </lineage>
</organism>
<dbReference type="Gene3D" id="3.40.50.150">
    <property type="entry name" value="Vaccinia Virus protein VP39"/>
    <property type="match status" value="1"/>
</dbReference>
<dbReference type="SUPFAM" id="SSF53335">
    <property type="entry name" value="S-adenosyl-L-methionine-dependent methyltransferases"/>
    <property type="match status" value="1"/>
</dbReference>
<evidence type="ECO:0000256" key="1">
    <source>
        <dbReference type="ARBA" id="ARBA00022603"/>
    </source>
</evidence>
<keyword evidence="4" id="KW-0949">S-adenosyl-L-methionine</keyword>
<dbReference type="PROSITE" id="PS01183">
    <property type="entry name" value="UBIE_1"/>
    <property type="match status" value="1"/>
</dbReference>
<dbReference type="Proteomes" id="UP000054359">
    <property type="component" value="Unassembled WGS sequence"/>
</dbReference>
<dbReference type="AlphaFoldDB" id="A0A087UWD6"/>
<keyword evidence="7" id="KW-1185">Reference proteome</keyword>
<dbReference type="FunFam" id="3.40.50.150:FF:000064">
    <property type="entry name" value="2-methoxy-6-polyprenyl-1,4-benzoquinol methylase, mitochondrial"/>
    <property type="match status" value="1"/>
</dbReference>
<dbReference type="Pfam" id="PF01209">
    <property type="entry name" value="Ubie_methyltran"/>
    <property type="match status" value="1"/>
</dbReference>
<accession>A0A087UWD6</accession>
<dbReference type="STRING" id="407821.A0A087UWD6"/>
<proteinExistence type="inferred from homology"/>
<feature type="non-terminal residue" evidence="6">
    <location>
        <position position="308"/>
    </location>
</feature>
<comment type="subunit">
    <text evidence="5">Component of a multi-subunit COQ enzyme complex, composed of at least COQ3, COQ4, COQ5, COQ6, COQ7 and COQ9. Interacts with PYURF; the interaction is direct, stabilizes COQ5 protein and associates PYURF with COQ enzyme complex.</text>
</comment>
<dbReference type="HAMAP" id="MF_01813">
    <property type="entry name" value="MenG_UbiE_methyltr"/>
    <property type="match status" value="1"/>
</dbReference>
<dbReference type="PANTHER" id="PTHR43591:SF24">
    <property type="entry name" value="2-METHOXY-6-POLYPRENYL-1,4-BENZOQUINOL METHYLASE, MITOCHONDRIAL"/>
    <property type="match status" value="1"/>
</dbReference>
<keyword evidence="1 6" id="KW-0489">Methyltransferase</keyword>
<protein>
    <submittedName>
        <fullName evidence="6">2-methoxy-6-polyprenyl-1,4-benzoquinol methylase, mitochondrial</fullName>
    </submittedName>
</protein>
<keyword evidence="3" id="KW-0831">Ubiquinone biosynthesis</keyword>
<evidence type="ECO:0000256" key="5">
    <source>
        <dbReference type="ARBA" id="ARBA00046387"/>
    </source>
</evidence>
<evidence type="ECO:0000256" key="3">
    <source>
        <dbReference type="ARBA" id="ARBA00022688"/>
    </source>
</evidence>
<dbReference type="GO" id="GO:0032259">
    <property type="term" value="P:methylation"/>
    <property type="evidence" value="ECO:0007669"/>
    <property type="project" value="UniProtKB-KW"/>
</dbReference>
<dbReference type="InterPro" id="IPR029063">
    <property type="entry name" value="SAM-dependent_MTases_sf"/>
</dbReference>
<dbReference type="NCBIfam" id="NF001244">
    <property type="entry name" value="PRK00216.1-5"/>
    <property type="match status" value="1"/>
</dbReference>
<evidence type="ECO:0000313" key="6">
    <source>
        <dbReference type="EMBL" id="KFM81675.1"/>
    </source>
</evidence>
<dbReference type="EMBL" id="KK121992">
    <property type="protein sequence ID" value="KFM81675.1"/>
    <property type="molecule type" value="Genomic_DNA"/>
</dbReference>
<dbReference type="PANTHER" id="PTHR43591">
    <property type="entry name" value="METHYLTRANSFERASE"/>
    <property type="match status" value="1"/>
</dbReference>
<dbReference type="PROSITE" id="PS51608">
    <property type="entry name" value="SAM_MT_UBIE"/>
    <property type="match status" value="1"/>
</dbReference>
<dbReference type="OrthoDB" id="6329284at2759"/>
<keyword evidence="2" id="KW-0808">Transferase</keyword>